<dbReference type="OrthoDB" id="2153176at2759"/>
<proteinExistence type="predicted"/>
<protein>
    <recommendedName>
        <fullName evidence="3">DUF1688-domain-containing protein</fullName>
    </recommendedName>
</protein>
<gene>
    <name evidence="1" type="ORF">EC973_005929</name>
</gene>
<comment type="caution">
    <text evidence="1">The sequence shown here is derived from an EMBL/GenBank/DDBJ whole genome shotgun (WGS) entry which is preliminary data.</text>
</comment>
<name>A0A8H7BR60_9FUNG</name>
<reference evidence="1" key="1">
    <citation type="submission" date="2020-01" db="EMBL/GenBank/DDBJ databases">
        <title>Genome Sequencing of Three Apophysomyces-Like Fungal Strains Confirms a Novel Fungal Genus in the Mucoromycota with divergent Burkholderia-like Endosymbiotic Bacteria.</title>
        <authorList>
            <person name="Stajich J.E."/>
            <person name="Macias A.M."/>
            <person name="Carter-House D."/>
            <person name="Lovett B."/>
            <person name="Kasson L.R."/>
            <person name="Berry K."/>
            <person name="Grigoriev I."/>
            <person name="Chang Y."/>
            <person name="Spatafora J."/>
            <person name="Kasson M.T."/>
        </authorList>
    </citation>
    <scope>NUCLEOTIDE SEQUENCE</scope>
    <source>
        <strain evidence="1">NRRL A-21654</strain>
    </source>
</reference>
<dbReference type="InterPro" id="IPR012469">
    <property type="entry name" value="DUF1688"/>
</dbReference>
<evidence type="ECO:0008006" key="3">
    <source>
        <dbReference type="Google" id="ProtNLM"/>
    </source>
</evidence>
<dbReference type="PANTHER" id="PTHR31687">
    <property type="match status" value="1"/>
</dbReference>
<dbReference type="Pfam" id="PF07958">
    <property type="entry name" value="DUF1688"/>
    <property type="match status" value="1"/>
</dbReference>
<dbReference type="Proteomes" id="UP000605846">
    <property type="component" value="Unassembled WGS sequence"/>
</dbReference>
<sequence>MTLPQANYLLTLESIRDRCGQVYSKAQTQQLQYFDIDESKLDVVIDHVADVTQRRFSDLSSIPPHSRLRHFSALDELRAKWKALDRKEQARRLIDLVVVSVLLDAGAGQAWKYKTSDNRTVGRSEGLAIASQDMFMQGYFSSDKNIPDRVDDRMTEGFQVTSTNPIVGLEGRSNLLKRLADVLRTQSRYFPASESQSARPGNLVDYLDGHITDGTLAIDYLWIAVMSLSEMWSGRVEDKGNHENLVPFHKLSQWLTYSLIECLEVSLGIKVLGTEKLTGLPEYRNGGLLIDHGLLKLKPAEIQRGTINGEEFPTFEGADPLIVEWRALTVAYLDLIHKGLEKKFGQSLALAQVLEGGTWTAGREIAARLRPDLAGPPIVTKSDGTLF</sequence>
<accession>A0A8H7BR60</accession>
<dbReference type="PANTHER" id="PTHR31687:SF3">
    <property type="entry name" value="PROTEIN URG3"/>
    <property type="match status" value="1"/>
</dbReference>
<organism evidence="1 2">
    <name type="scientific">Apophysomyces ossiformis</name>
    <dbReference type="NCBI Taxonomy" id="679940"/>
    <lineage>
        <taxon>Eukaryota</taxon>
        <taxon>Fungi</taxon>
        <taxon>Fungi incertae sedis</taxon>
        <taxon>Mucoromycota</taxon>
        <taxon>Mucoromycotina</taxon>
        <taxon>Mucoromycetes</taxon>
        <taxon>Mucorales</taxon>
        <taxon>Mucorineae</taxon>
        <taxon>Mucoraceae</taxon>
        <taxon>Apophysomyces</taxon>
    </lineage>
</organism>
<dbReference type="EMBL" id="JABAYA010000035">
    <property type="protein sequence ID" value="KAF7728525.1"/>
    <property type="molecule type" value="Genomic_DNA"/>
</dbReference>
<evidence type="ECO:0000313" key="2">
    <source>
        <dbReference type="Proteomes" id="UP000605846"/>
    </source>
</evidence>
<evidence type="ECO:0000313" key="1">
    <source>
        <dbReference type="EMBL" id="KAF7728525.1"/>
    </source>
</evidence>
<keyword evidence="2" id="KW-1185">Reference proteome</keyword>
<dbReference type="AlphaFoldDB" id="A0A8H7BR60"/>